<dbReference type="PANTHER" id="PTHR43335:SF4">
    <property type="entry name" value="ABC TRANSPORTER, ATP-BINDING PROTEIN"/>
    <property type="match status" value="1"/>
</dbReference>
<organism evidence="6 7">
    <name type="scientific">Chloroherpeton thalassium (strain ATCC 35110 / GB-78)</name>
    <dbReference type="NCBI Taxonomy" id="517418"/>
    <lineage>
        <taxon>Bacteria</taxon>
        <taxon>Pseudomonadati</taxon>
        <taxon>Chlorobiota</taxon>
        <taxon>Chlorobiia</taxon>
        <taxon>Chlorobiales</taxon>
        <taxon>Chloroherpetonaceae</taxon>
        <taxon>Chloroherpeton</taxon>
    </lineage>
</organism>
<dbReference type="KEGG" id="cts:Ctha_1475"/>
<dbReference type="HOGENOM" id="CLU_000604_1_2_10"/>
<accession>B3QRY1</accession>
<keyword evidence="4" id="KW-0067">ATP-binding</keyword>
<keyword evidence="2" id="KW-0813">Transport</keyword>
<keyword evidence="3" id="KW-0547">Nucleotide-binding</keyword>
<dbReference type="GO" id="GO:0005524">
    <property type="term" value="F:ATP binding"/>
    <property type="evidence" value="ECO:0007669"/>
    <property type="project" value="UniProtKB-KW"/>
</dbReference>
<dbReference type="PANTHER" id="PTHR43335">
    <property type="entry name" value="ABC TRANSPORTER, ATP-BINDING PROTEIN"/>
    <property type="match status" value="1"/>
</dbReference>
<dbReference type="CDD" id="cd03268">
    <property type="entry name" value="ABC_BcrA_bacitracin_resist"/>
    <property type="match status" value="1"/>
</dbReference>
<dbReference type="SMART" id="SM00382">
    <property type="entry name" value="AAA"/>
    <property type="match status" value="1"/>
</dbReference>
<dbReference type="InterPro" id="IPR003439">
    <property type="entry name" value="ABC_transporter-like_ATP-bd"/>
</dbReference>
<evidence type="ECO:0000313" key="7">
    <source>
        <dbReference type="Proteomes" id="UP000001208"/>
    </source>
</evidence>
<evidence type="ECO:0000313" key="6">
    <source>
        <dbReference type="EMBL" id="ACF13934.1"/>
    </source>
</evidence>
<evidence type="ECO:0000256" key="3">
    <source>
        <dbReference type="ARBA" id="ARBA00022741"/>
    </source>
</evidence>
<dbReference type="Pfam" id="PF00005">
    <property type="entry name" value="ABC_tran"/>
    <property type="match status" value="1"/>
</dbReference>
<dbReference type="PROSITE" id="PS00211">
    <property type="entry name" value="ABC_TRANSPORTER_1"/>
    <property type="match status" value="1"/>
</dbReference>
<evidence type="ECO:0000259" key="5">
    <source>
        <dbReference type="PROSITE" id="PS50893"/>
    </source>
</evidence>
<dbReference type="GO" id="GO:0016887">
    <property type="term" value="F:ATP hydrolysis activity"/>
    <property type="evidence" value="ECO:0007669"/>
    <property type="project" value="InterPro"/>
</dbReference>
<protein>
    <submittedName>
        <fullName evidence="6">ABC transporter-related protein</fullName>
    </submittedName>
</protein>
<dbReference type="Proteomes" id="UP000001208">
    <property type="component" value="Chromosome"/>
</dbReference>
<dbReference type="OrthoDB" id="9808363at2"/>
<keyword evidence="7" id="KW-1185">Reference proteome</keyword>
<proteinExistence type="inferred from homology"/>
<dbReference type="AlphaFoldDB" id="B3QRY1"/>
<dbReference type="PROSITE" id="PS50893">
    <property type="entry name" value="ABC_TRANSPORTER_2"/>
    <property type="match status" value="1"/>
</dbReference>
<reference evidence="6 7" key="1">
    <citation type="submission" date="2008-06" db="EMBL/GenBank/DDBJ databases">
        <title>Complete sequence of Chloroherpeton thalassium ATCC 35110.</title>
        <authorList>
            <consortium name="US DOE Joint Genome Institute"/>
            <person name="Lucas S."/>
            <person name="Copeland A."/>
            <person name="Lapidus A."/>
            <person name="Glavina del Rio T."/>
            <person name="Dalin E."/>
            <person name="Tice H."/>
            <person name="Bruce D."/>
            <person name="Goodwin L."/>
            <person name="Pitluck S."/>
            <person name="Schmutz J."/>
            <person name="Larimer F."/>
            <person name="Land M."/>
            <person name="Hauser L."/>
            <person name="Kyrpides N."/>
            <person name="Mikhailova N."/>
            <person name="Liu Z."/>
            <person name="Li T."/>
            <person name="Zhao F."/>
            <person name="Overmann J."/>
            <person name="Bryant D.A."/>
            <person name="Richardson P."/>
        </authorList>
    </citation>
    <scope>NUCLEOTIDE SEQUENCE [LARGE SCALE GENOMIC DNA]</scope>
    <source>
        <strain evidence="7">ATCC 35110 / GB-78</strain>
    </source>
</reference>
<dbReference type="eggNOG" id="COG1131">
    <property type="taxonomic scope" value="Bacteria"/>
</dbReference>
<dbReference type="InterPro" id="IPR003593">
    <property type="entry name" value="AAA+_ATPase"/>
</dbReference>
<comment type="similarity">
    <text evidence="1">Belongs to the ABC transporter superfamily.</text>
</comment>
<sequence>MPVIETIGLTKAFKTRKAVDNVHLTVESGQIFGFLGPNGSGKTTTIGMLLGIIHPTSGAIKLFNSPDIHQARRRVGAILESPNFYPYLTGYENLKISAKIKRCPTSQIDKVIQVMGLKGREHGLVRTFSLGMKQRLAIASALLTNPDLVILDEPTNGLDPEGIKEIREVTKTLASGGKTIFLSSHLLSEVEQVCTHVAILKQGKVMRQGSIVELLSKHFVAAVKHENTALLLQTISEYDKTVRATVKDNFVHAELLDGNLSALNEFLAQKGLFVSHLSDRRVNLEESFFELTGSE</sequence>
<gene>
    <name evidence="6" type="ordered locus">Ctha_1475</name>
</gene>
<evidence type="ECO:0000256" key="4">
    <source>
        <dbReference type="ARBA" id="ARBA00022840"/>
    </source>
</evidence>
<evidence type="ECO:0000256" key="1">
    <source>
        <dbReference type="ARBA" id="ARBA00005417"/>
    </source>
</evidence>
<name>B3QRY1_CHLT3</name>
<dbReference type="STRING" id="517418.Ctha_1475"/>
<dbReference type="EMBL" id="CP001100">
    <property type="protein sequence ID" value="ACF13934.1"/>
    <property type="molecule type" value="Genomic_DNA"/>
</dbReference>
<evidence type="ECO:0000256" key="2">
    <source>
        <dbReference type="ARBA" id="ARBA00022448"/>
    </source>
</evidence>
<dbReference type="RefSeq" id="WP_012500018.1">
    <property type="nucleotide sequence ID" value="NC_011026.1"/>
</dbReference>
<dbReference type="SUPFAM" id="SSF52540">
    <property type="entry name" value="P-loop containing nucleoside triphosphate hydrolases"/>
    <property type="match status" value="1"/>
</dbReference>
<dbReference type="Gene3D" id="3.40.50.300">
    <property type="entry name" value="P-loop containing nucleotide triphosphate hydrolases"/>
    <property type="match status" value="1"/>
</dbReference>
<dbReference type="InterPro" id="IPR027417">
    <property type="entry name" value="P-loop_NTPase"/>
</dbReference>
<dbReference type="InterPro" id="IPR017871">
    <property type="entry name" value="ABC_transporter-like_CS"/>
</dbReference>
<feature type="domain" description="ABC transporter" evidence="5">
    <location>
        <begin position="4"/>
        <end position="227"/>
    </location>
</feature>